<evidence type="ECO:0000313" key="3">
    <source>
        <dbReference type="Proteomes" id="UP000278807"/>
    </source>
</evidence>
<dbReference type="AlphaFoldDB" id="A0A0R3T098"/>
<dbReference type="WBParaSite" id="HNAJ_0000022001-mRNA-1">
    <property type="protein sequence ID" value="HNAJ_0000022001-mRNA-1"/>
    <property type="gene ID" value="HNAJ_0000022001"/>
</dbReference>
<name>A0A0R3T098_RODNA</name>
<feature type="compositionally biased region" description="Polar residues" evidence="1">
    <location>
        <begin position="681"/>
        <end position="697"/>
    </location>
</feature>
<dbReference type="STRING" id="102285.A0A0R3T098"/>
<dbReference type="EMBL" id="UZAE01000048">
    <property type="protein sequence ID" value="VDN96080.1"/>
    <property type="molecule type" value="Genomic_DNA"/>
</dbReference>
<accession>A0A0R3T098</accession>
<evidence type="ECO:0000313" key="4">
    <source>
        <dbReference type="WBParaSite" id="HNAJ_0000022001-mRNA-1"/>
    </source>
</evidence>
<dbReference type="OrthoDB" id="6263445at2759"/>
<feature type="compositionally biased region" description="Pro residues" evidence="1">
    <location>
        <begin position="833"/>
        <end position="843"/>
    </location>
</feature>
<reference evidence="2 3" key="2">
    <citation type="submission" date="2018-11" db="EMBL/GenBank/DDBJ databases">
        <authorList>
            <consortium name="Pathogen Informatics"/>
        </authorList>
    </citation>
    <scope>NUCLEOTIDE SEQUENCE [LARGE SCALE GENOMIC DNA]</scope>
</reference>
<dbReference type="Proteomes" id="UP000278807">
    <property type="component" value="Unassembled WGS sequence"/>
</dbReference>
<feature type="compositionally biased region" description="Low complexity" evidence="1">
    <location>
        <begin position="489"/>
        <end position="505"/>
    </location>
</feature>
<feature type="compositionally biased region" description="Basic residues" evidence="1">
    <location>
        <begin position="589"/>
        <end position="598"/>
    </location>
</feature>
<feature type="region of interest" description="Disordered" evidence="1">
    <location>
        <begin position="1010"/>
        <end position="1053"/>
    </location>
</feature>
<feature type="compositionally biased region" description="Basic and acidic residues" evidence="1">
    <location>
        <begin position="717"/>
        <end position="749"/>
    </location>
</feature>
<feature type="region of interest" description="Disordered" evidence="1">
    <location>
        <begin position="485"/>
        <end position="511"/>
    </location>
</feature>
<gene>
    <name evidence="2" type="ORF">HNAJ_LOCUS221</name>
</gene>
<feature type="region of interest" description="Disordered" evidence="1">
    <location>
        <begin position="677"/>
        <end position="789"/>
    </location>
</feature>
<proteinExistence type="predicted"/>
<evidence type="ECO:0000313" key="2">
    <source>
        <dbReference type="EMBL" id="VDN96080.1"/>
    </source>
</evidence>
<evidence type="ECO:0000256" key="1">
    <source>
        <dbReference type="SAM" id="MobiDB-lite"/>
    </source>
</evidence>
<sequence length="1053" mass="115912">MASENPEPPSPPNNREATNQSSKKRSQTQKRLTAAQKERDRRRAMIEQCHVQSQFGLDIILQDGITKTTFTNYIGEHQSQIFYGGFDIQRPNRSNIHIALGQPTPIDLGNSDSGPAVCLAVPTYIFCRFPSSEKPISSATSDLNNLPSPLSGVSPSCTSKNGLCLVTFKIYFPVHFMASANKISSRVRCGKEANLRYTPRFNEFVEYYNEPRKNASISKLNQNRLSMEVNEFVRRVLLSHQNLSHLKEHSMKLPDFSVFSKTEIDTAESTYNYAPSSPDIIPTFLVLPLRTYMRIAALKNRLDLGWKSLPPCHMGNPMRLTKTTSAQKDPTENTMTWAEWTGVKDALTLPPDVVSKIINCDKSLEVRIVFIRRTSGDCGKAISQVIQECQLEPARIRRTNSKDSEDYKFLKVKQLVLTDKVKEFFIADADTIPRKSLKFQEVWSRDIDSNPYIMNLNAKALSSIRSVKPTINELFGDLGTKKTTVNGDANITTPNTTNNNAPRRNGVGEQLPEPQLYQRPSRLHVPPQRLQMADTDLLRAIHKRTHSDAELLRLCQQAIGPEVEHNHSNGRHRPSSPSATSDSALSTKISRKSGVKRKQSYEQSSDNKTSTKRRKVEEQKLLTKGTITTAPKCGDSKAKSGLSSWAYAKQRQSIKITSKMPNSNPITLEANDPYALPSSPIDANNNIGLSQNHSLSLPSKKAERSPSPEPPVLVPEGKLDDGSFERLGDGNRNDCDSEANKKKQEEKMNGEGIPSPVLDNHRNNEACDDTTSSPPTLSRYSSSTEQSITNGGKAHLTYLNSQPVSNCPSNGLPPYALSRSSTLQPNLIQSTQPPLPAKFPSQPPAVSSSLSFQMPVDAPQVANSSINSNDSPGQRQSAAVHNPNTPFQPPHSLWNGVLYHSGGSSSSQPATMWTLRETPLPAPDNNSSVTESIPHLFTPTVAFPMTFLSPGSIVPIPTPTPLITPTIALTTQSPQLTSTLNTASLTPEMATFLNYYASFISAAGLLNPGQSPNNDQSPITLHSESFSMPLPPPPTVANTRPWNSSNQQRGGLL</sequence>
<feature type="region of interest" description="Disordered" evidence="1">
    <location>
        <begin position="826"/>
        <end position="886"/>
    </location>
</feature>
<feature type="compositionally biased region" description="Polar residues" evidence="1">
    <location>
        <begin position="1010"/>
        <end position="1026"/>
    </location>
</feature>
<feature type="compositionally biased region" description="Polar residues" evidence="1">
    <location>
        <begin position="1036"/>
        <end position="1053"/>
    </location>
</feature>
<organism evidence="4">
    <name type="scientific">Rodentolepis nana</name>
    <name type="common">Dwarf tapeworm</name>
    <name type="synonym">Hymenolepis nana</name>
    <dbReference type="NCBI Taxonomy" id="102285"/>
    <lineage>
        <taxon>Eukaryota</taxon>
        <taxon>Metazoa</taxon>
        <taxon>Spiralia</taxon>
        <taxon>Lophotrochozoa</taxon>
        <taxon>Platyhelminthes</taxon>
        <taxon>Cestoda</taxon>
        <taxon>Eucestoda</taxon>
        <taxon>Cyclophyllidea</taxon>
        <taxon>Hymenolepididae</taxon>
        <taxon>Rodentolepis</taxon>
    </lineage>
</organism>
<feature type="compositionally biased region" description="Polar residues" evidence="1">
    <location>
        <begin position="861"/>
        <end position="885"/>
    </location>
</feature>
<feature type="region of interest" description="Disordered" evidence="1">
    <location>
        <begin position="1"/>
        <end position="41"/>
    </location>
</feature>
<feature type="region of interest" description="Disordered" evidence="1">
    <location>
        <begin position="564"/>
        <end position="623"/>
    </location>
</feature>
<feature type="compositionally biased region" description="Low complexity" evidence="1">
    <location>
        <begin position="575"/>
        <end position="587"/>
    </location>
</feature>
<reference evidence="4" key="1">
    <citation type="submission" date="2017-02" db="UniProtKB">
        <authorList>
            <consortium name="WormBaseParasite"/>
        </authorList>
    </citation>
    <scope>IDENTIFICATION</scope>
</reference>
<feature type="compositionally biased region" description="Low complexity" evidence="1">
    <location>
        <begin position="770"/>
        <end position="784"/>
    </location>
</feature>
<protein>
    <submittedName>
        <fullName evidence="4">NARG2_C domain-containing protein</fullName>
    </submittedName>
</protein>
<keyword evidence="3" id="KW-1185">Reference proteome</keyword>
<feature type="compositionally biased region" description="Pro residues" evidence="1">
    <location>
        <begin position="1"/>
        <end position="12"/>
    </location>
</feature>